<evidence type="ECO:0000256" key="1">
    <source>
        <dbReference type="SAM" id="Phobius"/>
    </source>
</evidence>
<dbReference type="InterPro" id="IPR019425">
    <property type="entry name" value="7TM_GPCR_serpentine_rcpt_Srt"/>
</dbReference>
<gene>
    <name evidence="2" type="ORF">DdX_19845</name>
</gene>
<organism evidence="2 3">
    <name type="scientific">Ditylenchus destructor</name>
    <dbReference type="NCBI Taxonomy" id="166010"/>
    <lineage>
        <taxon>Eukaryota</taxon>
        <taxon>Metazoa</taxon>
        <taxon>Ecdysozoa</taxon>
        <taxon>Nematoda</taxon>
        <taxon>Chromadorea</taxon>
        <taxon>Rhabditida</taxon>
        <taxon>Tylenchina</taxon>
        <taxon>Tylenchomorpha</taxon>
        <taxon>Sphaerularioidea</taxon>
        <taxon>Anguinidae</taxon>
        <taxon>Anguininae</taxon>
        <taxon>Ditylenchus</taxon>
    </lineage>
</organism>
<evidence type="ECO:0000313" key="3">
    <source>
        <dbReference type="Proteomes" id="UP001201812"/>
    </source>
</evidence>
<dbReference type="PANTHER" id="PTHR23021">
    <property type="entry name" value="SERPENTINE RECEPTOR, CLASS T"/>
    <property type="match status" value="1"/>
</dbReference>
<dbReference type="AlphaFoldDB" id="A0AAD4MH49"/>
<reference evidence="2" key="1">
    <citation type="submission" date="2022-01" db="EMBL/GenBank/DDBJ databases">
        <title>Genome Sequence Resource for Two Populations of Ditylenchus destructor, the Migratory Endoparasitic Phytonematode.</title>
        <authorList>
            <person name="Zhang H."/>
            <person name="Lin R."/>
            <person name="Xie B."/>
        </authorList>
    </citation>
    <scope>NUCLEOTIDE SEQUENCE</scope>
    <source>
        <strain evidence="2">BazhouSP</strain>
    </source>
</reference>
<dbReference type="SUPFAM" id="SSF81321">
    <property type="entry name" value="Family A G protein-coupled receptor-like"/>
    <property type="match status" value="1"/>
</dbReference>
<sequence length="328" mass="37078">MEFFLFRRAEFDKLYNCSYDLESIPKEKRAHEVHGYIQIGLVIIFVLIYIPTLTVLACKFLNKTAYQIMFLIGMSDVFMLSFNAMLCGIMSVTGAVYCSAPTPIYTIACLGMGLWVLSTESSVILAFYRCLELWRPFVANALFKGKRTLVWIGLALTHFTAVFSFGTPIVYNSLFGTMLLNPHAGYIEDKEEKFSNFHHRLYNMSLFFVLIGLYIAFVCLLVSKRKLMSCGPSSQMLATQRRSLIQALVICSCGAISDAYWFIIFLGPSPPQAAIFMGMYTTWILHGVPGIIYISMNKTIRGSIYKAFDFKNTKTGPSTVTVSRRTDQ</sequence>
<dbReference type="EMBL" id="JAKKPZ010000457">
    <property type="protein sequence ID" value="KAI1694938.1"/>
    <property type="molecule type" value="Genomic_DNA"/>
</dbReference>
<dbReference type="Proteomes" id="UP001201812">
    <property type="component" value="Unassembled WGS sequence"/>
</dbReference>
<feature type="transmembrane region" description="Helical" evidence="1">
    <location>
        <begin position="149"/>
        <end position="171"/>
    </location>
</feature>
<keyword evidence="1" id="KW-1133">Transmembrane helix</keyword>
<feature type="transmembrane region" description="Helical" evidence="1">
    <location>
        <begin position="244"/>
        <end position="267"/>
    </location>
</feature>
<protein>
    <submittedName>
        <fullName evidence="2">Serpentine type 7TM GPCR chemoreceptor srt domain-containing protein</fullName>
    </submittedName>
</protein>
<feature type="transmembrane region" description="Helical" evidence="1">
    <location>
        <begin position="201"/>
        <end position="223"/>
    </location>
</feature>
<dbReference type="Pfam" id="PF10321">
    <property type="entry name" value="7TM_GPCR_Srt"/>
    <property type="match status" value="1"/>
</dbReference>
<keyword evidence="1" id="KW-0812">Transmembrane</keyword>
<dbReference type="Gene3D" id="1.20.1070.10">
    <property type="entry name" value="Rhodopsin 7-helix transmembrane proteins"/>
    <property type="match status" value="1"/>
</dbReference>
<feature type="transmembrane region" description="Helical" evidence="1">
    <location>
        <begin position="35"/>
        <end position="56"/>
    </location>
</feature>
<accession>A0AAD4MH49</accession>
<keyword evidence="3" id="KW-1185">Reference proteome</keyword>
<keyword evidence="1" id="KW-0472">Membrane</keyword>
<evidence type="ECO:0000313" key="2">
    <source>
        <dbReference type="EMBL" id="KAI1694938.1"/>
    </source>
</evidence>
<name>A0AAD4MH49_9BILA</name>
<feature type="transmembrane region" description="Helical" evidence="1">
    <location>
        <begin position="68"/>
        <end position="92"/>
    </location>
</feature>
<proteinExistence type="predicted"/>
<feature type="transmembrane region" description="Helical" evidence="1">
    <location>
        <begin position="104"/>
        <end position="128"/>
    </location>
</feature>
<feature type="transmembrane region" description="Helical" evidence="1">
    <location>
        <begin position="273"/>
        <end position="296"/>
    </location>
</feature>
<comment type="caution">
    <text evidence="2">The sequence shown here is derived from an EMBL/GenBank/DDBJ whole genome shotgun (WGS) entry which is preliminary data.</text>
</comment>